<dbReference type="PANTHER" id="PTHR46623">
    <property type="entry name" value="CARBOXYMETHYLENEBUTENOLIDASE-RELATED"/>
    <property type="match status" value="1"/>
</dbReference>
<dbReference type="AlphaFoldDB" id="A0A1C0A8V9"/>
<gene>
    <name evidence="2" type="ORF">U472_11870</name>
</gene>
<dbReference type="RefSeq" id="WP_068718728.1">
    <property type="nucleotide sequence ID" value="NZ_LWDV01000009.1"/>
</dbReference>
<evidence type="ECO:0000313" key="2">
    <source>
        <dbReference type="EMBL" id="OCL26668.1"/>
    </source>
</evidence>
<protein>
    <recommendedName>
        <fullName evidence="1">Dienelactone hydrolase domain-containing protein</fullName>
    </recommendedName>
</protein>
<name>A0A1C0A8V9_9FIRM</name>
<reference evidence="3" key="1">
    <citation type="submission" date="2016-07" db="EMBL/GenBank/DDBJ databases">
        <authorList>
            <person name="Florea S."/>
            <person name="Webb J.S."/>
            <person name="Jaromczyk J."/>
            <person name="Schardl C.L."/>
        </authorList>
    </citation>
    <scope>NUCLEOTIDE SEQUENCE [LARGE SCALE GENOMIC DNA]</scope>
    <source>
        <strain evidence="3">Z6</strain>
    </source>
</reference>
<dbReference type="EMBL" id="LWDV01000009">
    <property type="protein sequence ID" value="OCL26668.1"/>
    <property type="molecule type" value="Genomic_DNA"/>
</dbReference>
<dbReference type="InterPro" id="IPR029058">
    <property type="entry name" value="AB_hydrolase_fold"/>
</dbReference>
<proteinExistence type="predicted"/>
<dbReference type="OrthoDB" id="115291at2"/>
<dbReference type="Gene3D" id="3.40.50.1820">
    <property type="entry name" value="alpha/beta hydrolase"/>
    <property type="match status" value="1"/>
</dbReference>
<dbReference type="Proteomes" id="UP000093514">
    <property type="component" value="Unassembled WGS sequence"/>
</dbReference>
<dbReference type="SUPFAM" id="SSF53474">
    <property type="entry name" value="alpha/beta-Hydrolases"/>
    <property type="match status" value="1"/>
</dbReference>
<sequence>MLSYYNQSETCVVLLHEIYGINQHMEDIAKRLSEYQVDVICPNLLERDGSYSYCDEAEAYQNFKENIGFAVGVEKVKELLYQIRDEYEFIIVLGFSIGATIAWLCSDEEGLCDMIIGYYGSRIRDYTEVIPKCPTLLFFPESEVSFNPVDLIEILKDKRNVIIQQFQGKHGFSDLYSDKYCSNSATRAEREMINFIRDYISLRG</sequence>
<dbReference type="InterPro" id="IPR002925">
    <property type="entry name" value="Dienelactn_hydro"/>
</dbReference>
<accession>A0A1C0A8V9</accession>
<evidence type="ECO:0000313" key="3">
    <source>
        <dbReference type="Proteomes" id="UP000093514"/>
    </source>
</evidence>
<evidence type="ECO:0000259" key="1">
    <source>
        <dbReference type="Pfam" id="PF01738"/>
    </source>
</evidence>
<organism evidence="2 3">
    <name type="scientific">Orenia metallireducens</name>
    <dbReference type="NCBI Taxonomy" id="1413210"/>
    <lineage>
        <taxon>Bacteria</taxon>
        <taxon>Bacillati</taxon>
        <taxon>Bacillota</taxon>
        <taxon>Clostridia</taxon>
        <taxon>Halanaerobiales</taxon>
        <taxon>Halobacteroidaceae</taxon>
        <taxon>Orenia</taxon>
    </lineage>
</organism>
<dbReference type="GO" id="GO:0016787">
    <property type="term" value="F:hydrolase activity"/>
    <property type="evidence" value="ECO:0007669"/>
    <property type="project" value="InterPro"/>
</dbReference>
<reference evidence="2 3" key="2">
    <citation type="submission" date="2016-08" db="EMBL/GenBank/DDBJ databases">
        <title>Orenia metallireducens sp. nov. strain Z6, a Novel Metal-reducing Firmicute from the Deep Subsurface.</title>
        <authorList>
            <person name="Maxim B.I."/>
            <person name="Kenneth K."/>
            <person name="Flynn T.M."/>
            <person name="Oloughlin E.J."/>
            <person name="Locke R.A."/>
            <person name="Weber J.R."/>
            <person name="Egan S.M."/>
            <person name="Mackie R.I."/>
            <person name="Cann I.K."/>
        </authorList>
    </citation>
    <scope>NUCLEOTIDE SEQUENCE [LARGE SCALE GENOMIC DNA]</scope>
    <source>
        <strain evidence="2 3">Z6</strain>
    </source>
</reference>
<feature type="domain" description="Dienelactone hydrolase" evidence="1">
    <location>
        <begin position="9"/>
        <end position="199"/>
    </location>
</feature>
<comment type="caution">
    <text evidence="2">The sequence shown here is derived from an EMBL/GenBank/DDBJ whole genome shotgun (WGS) entry which is preliminary data.</text>
</comment>
<dbReference type="InterPro" id="IPR051049">
    <property type="entry name" value="Dienelactone_hydrolase-like"/>
</dbReference>
<keyword evidence="3" id="KW-1185">Reference proteome</keyword>
<dbReference type="PANTHER" id="PTHR46623:SF6">
    <property type="entry name" value="ALPHA_BETA-HYDROLASES SUPERFAMILY PROTEIN"/>
    <property type="match status" value="1"/>
</dbReference>
<dbReference type="Pfam" id="PF01738">
    <property type="entry name" value="DLH"/>
    <property type="match status" value="1"/>
</dbReference>